<feature type="chain" id="PRO_5039893351" evidence="2">
    <location>
        <begin position="22"/>
        <end position="173"/>
    </location>
</feature>
<keyword evidence="2" id="KW-0732">Signal</keyword>
<reference evidence="3" key="1">
    <citation type="submission" date="2022-06" db="EMBL/GenBank/DDBJ databases">
        <title>Isolation and Genomics of Futiania mangrovii gen. nov., sp. nov., a Rare and Metabolically-versatile member in the Class Alphaproteobacteria.</title>
        <authorList>
            <person name="Liu L."/>
            <person name="Huang W.-C."/>
            <person name="Pan J."/>
            <person name="Li J."/>
            <person name="Huang Y."/>
            <person name="Du H."/>
            <person name="Liu Y."/>
            <person name="Li M."/>
        </authorList>
    </citation>
    <scope>NUCLEOTIDE SEQUENCE</scope>
    <source>
        <strain evidence="3">FT118</strain>
    </source>
</reference>
<feature type="compositionally biased region" description="Pro residues" evidence="1">
    <location>
        <begin position="135"/>
        <end position="146"/>
    </location>
</feature>
<dbReference type="EMBL" id="JAMZFT010000001">
    <property type="protein sequence ID" value="MCP1335353.1"/>
    <property type="molecule type" value="Genomic_DNA"/>
</dbReference>
<dbReference type="RefSeq" id="WP_269331300.1">
    <property type="nucleotide sequence ID" value="NZ_JAMZFT010000001.1"/>
</dbReference>
<protein>
    <submittedName>
        <fullName evidence="3">Uncharacterized protein</fullName>
    </submittedName>
</protein>
<gene>
    <name evidence="3" type="ORF">NJQ99_02925</name>
</gene>
<proteinExistence type="predicted"/>
<feature type="signal peptide" evidence="2">
    <location>
        <begin position="1"/>
        <end position="21"/>
    </location>
</feature>
<evidence type="ECO:0000256" key="1">
    <source>
        <dbReference type="SAM" id="MobiDB-lite"/>
    </source>
</evidence>
<evidence type="ECO:0000313" key="4">
    <source>
        <dbReference type="Proteomes" id="UP001055804"/>
    </source>
</evidence>
<sequence>MRARRKVAAVAVALAIGGLPAAGFAAAASCAPGMAEDVFRAHSAGGPQLVARLDELVRACPAAAVEITATASRAGPAVQAAAGAGLARAAAALWTADREAAATVAGIVQDMPAGVFSGAFFAVVGVLAGKGPDPWRPLPAGHPNPTPGGGTGNAPCRPGNSWHDRDRCAASPR</sequence>
<evidence type="ECO:0000313" key="3">
    <source>
        <dbReference type="EMBL" id="MCP1335353.1"/>
    </source>
</evidence>
<dbReference type="AlphaFoldDB" id="A0A9J6PAC6"/>
<organism evidence="3 4">
    <name type="scientific">Futiania mangrovi</name>
    <dbReference type="NCBI Taxonomy" id="2959716"/>
    <lineage>
        <taxon>Bacteria</taxon>
        <taxon>Pseudomonadati</taxon>
        <taxon>Pseudomonadota</taxon>
        <taxon>Alphaproteobacteria</taxon>
        <taxon>Futianiales</taxon>
        <taxon>Futianiaceae</taxon>
        <taxon>Futiania</taxon>
    </lineage>
</organism>
<feature type="region of interest" description="Disordered" evidence="1">
    <location>
        <begin position="135"/>
        <end position="173"/>
    </location>
</feature>
<accession>A0A9J6PAC6</accession>
<comment type="caution">
    <text evidence="3">The sequence shown here is derived from an EMBL/GenBank/DDBJ whole genome shotgun (WGS) entry which is preliminary data.</text>
</comment>
<dbReference type="PROSITE" id="PS51257">
    <property type="entry name" value="PROKAR_LIPOPROTEIN"/>
    <property type="match status" value="1"/>
</dbReference>
<dbReference type="Proteomes" id="UP001055804">
    <property type="component" value="Unassembled WGS sequence"/>
</dbReference>
<name>A0A9J6PAC6_9PROT</name>
<keyword evidence="4" id="KW-1185">Reference proteome</keyword>
<feature type="compositionally biased region" description="Basic and acidic residues" evidence="1">
    <location>
        <begin position="162"/>
        <end position="173"/>
    </location>
</feature>
<evidence type="ECO:0000256" key="2">
    <source>
        <dbReference type="SAM" id="SignalP"/>
    </source>
</evidence>